<evidence type="ECO:0008006" key="3">
    <source>
        <dbReference type="Google" id="ProtNLM"/>
    </source>
</evidence>
<dbReference type="EMBL" id="AQHF01000025">
    <property type="protein sequence ID" value="MBE0347032.1"/>
    <property type="molecule type" value="Genomic_DNA"/>
</dbReference>
<evidence type="ECO:0000313" key="2">
    <source>
        <dbReference type="Proteomes" id="UP000660708"/>
    </source>
</evidence>
<comment type="caution">
    <text evidence="1">The sequence shown here is derived from an EMBL/GenBank/DDBJ whole genome shotgun (WGS) entry which is preliminary data.</text>
</comment>
<protein>
    <recommendedName>
        <fullName evidence="3">Phage tail protein I</fullName>
    </recommendedName>
</protein>
<proteinExistence type="predicted"/>
<reference evidence="1 2" key="1">
    <citation type="submission" date="2015-06" db="EMBL/GenBank/DDBJ databases">
        <title>Genome sequence of Pseudoalteromonas peptidolytica.</title>
        <authorList>
            <person name="Xie B.-B."/>
            <person name="Rong J.-C."/>
            <person name="Qin Q.-L."/>
            <person name="Zhang Y.-Z."/>
        </authorList>
    </citation>
    <scope>NUCLEOTIDE SEQUENCE [LARGE SCALE GENOMIC DNA]</scope>
    <source>
        <strain evidence="1 2">F12-50-A1</strain>
    </source>
</reference>
<dbReference type="NCBIfam" id="TIGR01634">
    <property type="entry name" value="tail_P2_I"/>
    <property type="match status" value="1"/>
</dbReference>
<dbReference type="Pfam" id="PF09684">
    <property type="entry name" value="Tail_P2_I"/>
    <property type="match status" value="1"/>
</dbReference>
<gene>
    <name evidence="1" type="ORF">PPEP_a4022</name>
</gene>
<evidence type="ECO:0000313" key="1">
    <source>
        <dbReference type="EMBL" id="MBE0347032.1"/>
    </source>
</evidence>
<dbReference type="RefSeq" id="WP_147389605.1">
    <property type="nucleotide sequence ID" value="NZ_AQHF01000025.1"/>
</dbReference>
<organism evidence="1 2">
    <name type="scientific">Pseudoalteromonas peptidolytica F12-50-A1</name>
    <dbReference type="NCBI Taxonomy" id="1315280"/>
    <lineage>
        <taxon>Bacteria</taxon>
        <taxon>Pseudomonadati</taxon>
        <taxon>Pseudomonadota</taxon>
        <taxon>Gammaproteobacteria</taxon>
        <taxon>Alteromonadales</taxon>
        <taxon>Pseudoalteromonadaceae</taxon>
        <taxon>Pseudoalteromonas</taxon>
    </lineage>
</organism>
<sequence>MSESQLLHRGAELLEHIQAAQSPIFEVLNDAASCLEALWQPDTCPIALLPWLAWSQSVTQWNEQWPEPIKRQIIAQSYEQHKHLGTRFAIINALAPFGYDTRITEWFEQVPKGPVGTIAIDVAVSDRGLDESLYQQIFQTISANKRHSIQFDLSLSLLSTAKIQLASATLFGSSVTVYPYYASEIVSDAQVRLVAASQSCSYTHINPRSSYAPTTILDHADTSGSR</sequence>
<keyword evidence="2" id="KW-1185">Reference proteome</keyword>
<accession>A0A8I0MW82</accession>
<name>A0A8I0MW82_9GAMM</name>
<dbReference type="InterPro" id="IPR006521">
    <property type="entry name" value="Tail_protein_I"/>
</dbReference>
<dbReference type="Proteomes" id="UP000660708">
    <property type="component" value="Unassembled WGS sequence"/>
</dbReference>
<dbReference type="AlphaFoldDB" id="A0A8I0MW82"/>